<sequence length="529" mass="58088">MSAGIALANIRDSSNGFSNPRHLGTPPSARPESSGSMAPVASRLAGGARPGAIRLRRFLSKYGLSEAAVANAVVVEANAKRLARILNEFIEGQQRSGGTVVKREAGQADTAKAETIFGLPGTDITSKDVTVPHSWTLTGFDSYAGATKSFVGQIHEIRSNSTFPVQHTCVHVKLGRGDANMILFYVENTTKLYEYVVRHMVFEVGSLIYVKDLVTTYVNNEIALKFTPDSTIQLLRPGETSFDKISRFNARINAEWSGLGIDTLQFEQDKDDGSHNSGYGADGAQIENTFQPFLEKHGLSQAAVGNILNIEEHAQSIPRNLGGLIQIEEQRNGPLAAPNVAHRTDSEAATAFRLTETELTNKVVDAPHSWMYGYSNLEDGKKMSFVAKITRPNIPRRGRPKVVMHFCSDGSTASFSVSPNSSSPGYATPYHFTNELVYVKDLEMRIRNGVRILEYTYTSSMTFIRRGNTSFDDISRFNARLNADWSGHSAVEADKNGSSHNNGYDTDDLGEVPIRTSRKRGVRRVRFSP</sequence>
<gene>
    <name evidence="2" type="ORF">PSANT_02032</name>
</gene>
<dbReference type="AlphaFoldDB" id="A0A5C3FL88"/>
<feature type="region of interest" description="Disordered" evidence="1">
    <location>
        <begin position="492"/>
        <end position="515"/>
    </location>
</feature>
<comment type="caution">
    <text evidence="2">The sequence shown here is derived from an EMBL/GenBank/DDBJ whole genome shotgun (WGS) entry which is preliminary data.</text>
</comment>
<dbReference type="Proteomes" id="UP000325008">
    <property type="component" value="Unassembled WGS sequence"/>
</dbReference>
<reference evidence="2" key="1">
    <citation type="submission" date="2018-03" db="EMBL/GenBank/DDBJ databases">
        <authorList>
            <person name="Guldener U."/>
        </authorList>
    </citation>
    <scope>NUCLEOTIDE SEQUENCE [LARGE SCALE GENOMIC DNA]</scope>
    <source>
        <strain evidence="2">ATCC34888</strain>
    </source>
</reference>
<dbReference type="EMBL" id="OOIQ01000003">
    <property type="protein sequence ID" value="SPO44347.1"/>
    <property type="molecule type" value="Genomic_DNA"/>
</dbReference>
<feature type="region of interest" description="Disordered" evidence="1">
    <location>
        <begin position="12"/>
        <end position="43"/>
    </location>
</feature>
<proteinExistence type="predicted"/>
<keyword evidence="3" id="KW-1185">Reference proteome</keyword>
<dbReference type="OrthoDB" id="10516287at2759"/>
<evidence type="ECO:0000313" key="3">
    <source>
        <dbReference type="Proteomes" id="UP000325008"/>
    </source>
</evidence>
<evidence type="ECO:0000256" key="1">
    <source>
        <dbReference type="SAM" id="MobiDB-lite"/>
    </source>
</evidence>
<accession>A0A5C3FL88</accession>
<evidence type="ECO:0000313" key="2">
    <source>
        <dbReference type="EMBL" id="SPO44347.1"/>
    </source>
</evidence>
<organism evidence="2 3">
    <name type="scientific">Pseudozyma antarctica</name>
    <name type="common">Yeast</name>
    <name type="synonym">Candida antarctica</name>
    <dbReference type="NCBI Taxonomy" id="84753"/>
    <lineage>
        <taxon>Eukaryota</taxon>
        <taxon>Fungi</taxon>
        <taxon>Dikarya</taxon>
        <taxon>Basidiomycota</taxon>
        <taxon>Ustilaginomycotina</taxon>
        <taxon>Ustilaginomycetes</taxon>
        <taxon>Ustilaginales</taxon>
        <taxon>Ustilaginaceae</taxon>
        <taxon>Moesziomyces</taxon>
    </lineage>
</organism>
<protein>
    <submittedName>
        <fullName evidence="2">Uncharacterized protein</fullName>
    </submittedName>
</protein>
<name>A0A5C3FL88_PSEA2</name>